<dbReference type="RefSeq" id="WP_184304376.1">
    <property type="nucleotide sequence ID" value="NZ_JACHLP010000012.1"/>
</dbReference>
<accession>A0A840LH71</accession>
<feature type="region of interest" description="Disordered" evidence="1">
    <location>
        <begin position="1"/>
        <end position="22"/>
    </location>
</feature>
<sequence length="156" mass="16505">MARKPTTPTSGSPLATEPSSGNAFADVAALPPAFADLDAQVAQQEQRARSIALEAQALYHAQCDNAAQACWYLCRSLGQARQLETEGEPTLELLFQLLGALADLPAEVCSTPMPEQVGADNLGVFELCEQLAAARALSEEAWVDAELAAPKQALTH</sequence>
<proteinExistence type="predicted"/>
<evidence type="ECO:0000256" key="1">
    <source>
        <dbReference type="SAM" id="MobiDB-lite"/>
    </source>
</evidence>
<evidence type="ECO:0000313" key="3">
    <source>
        <dbReference type="Proteomes" id="UP000562027"/>
    </source>
</evidence>
<reference evidence="2 3" key="1">
    <citation type="submission" date="2020-08" db="EMBL/GenBank/DDBJ databases">
        <title>Functional genomics of gut bacteria from endangered species of beetles.</title>
        <authorList>
            <person name="Carlos-Shanley C."/>
        </authorList>
    </citation>
    <scope>NUCLEOTIDE SEQUENCE [LARGE SCALE GENOMIC DNA]</scope>
    <source>
        <strain evidence="2 3">S00239</strain>
    </source>
</reference>
<dbReference type="Proteomes" id="UP000562027">
    <property type="component" value="Unassembled WGS sequence"/>
</dbReference>
<organism evidence="2 3">
    <name type="scientific">Roseateles oligotrophus</name>
    <dbReference type="NCBI Taxonomy" id="1769250"/>
    <lineage>
        <taxon>Bacteria</taxon>
        <taxon>Pseudomonadati</taxon>
        <taxon>Pseudomonadota</taxon>
        <taxon>Betaproteobacteria</taxon>
        <taxon>Burkholderiales</taxon>
        <taxon>Sphaerotilaceae</taxon>
        <taxon>Roseateles</taxon>
    </lineage>
</organism>
<keyword evidence="3" id="KW-1185">Reference proteome</keyword>
<gene>
    <name evidence="2" type="ORF">HNP55_004516</name>
</gene>
<name>A0A840LH71_9BURK</name>
<dbReference type="AlphaFoldDB" id="A0A840LH71"/>
<evidence type="ECO:0000313" key="2">
    <source>
        <dbReference type="EMBL" id="MBB4845962.1"/>
    </source>
</evidence>
<comment type="caution">
    <text evidence="2">The sequence shown here is derived from an EMBL/GenBank/DDBJ whole genome shotgun (WGS) entry which is preliminary data.</text>
</comment>
<dbReference type="EMBL" id="JACHLP010000012">
    <property type="protein sequence ID" value="MBB4845962.1"/>
    <property type="molecule type" value="Genomic_DNA"/>
</dbReference>
<protein>
    <submittedName>
        <fullName evidence="2">Uncharacterized protein</fullName>
    </submittedName>
</protein>